<dbReference type="RefSeq" id="WP_068660674.1">
    <property type="nucleotide sequence ID" value="NZ_CP017770.1"/>
</dbReference>
<evidence type="ECO:0000313" key="3">
    <source>
        <dbReference type="Proteomes" id="UP000077134"/>
    </source>
</evidence>
<keyword evidence="2" id="KW-0675">Receptor</keyword>
<dbReference type="KEGG" id="pcx:LPB68_12570"/>
<dbReference type="Proteomes" id="UP000077134">
    <property type="component" value="Unassembled WGS sequence"/>
</dbReference>
<evidence type="ECO:0000313" key="2">
    <source>
        <dbReference type="EMBL" id="OAB71945.1"/>
    </source>
</evidence>
<dbReference type="STRING" id="1763538.LPB68_12570"/>
<name>A0A162L0M4_9BACL</name>
<protein>
    <submittedName>
        <fullName evidence="2">Receptor</fullName>
    </submittedName>
</protein>
<accession>A0A162L0M4</accession>
<reference evidence="2 3" key="1">
    <citation type="submission" date="2016-02" db="EMBL/GenBank/DDBJ databases">
        <title>Paenibacillus sp. LPB0068, isolated from Crassostrea gigas.</title>
        <authorList>
            <person name="Shin S.-K."/>
            <person name="Yi H."/>
        </authorList>
    </citation>
    <scope>NUCLEOTIDE SEQUENCE [LARGE SCALE GENOMIC DNA]</scope>
    <source>
        <strain evidence="2 3">LPB0068</strain>
    </source>
</reference>
<proteinExistence type="predicted"/>
<dbReference type="EMBL" id="LSFN01000036">
    <property type="protein sequence ID" value="OAB71945.1"/>
    <property type="molecule type" value="Genomic_DNA"/>
</dbReference>
<keyword evidence="1" id="KW-0812">Transmembrane</keyword>
<sequence length="58" mass="6142">MLSNICLVIAMLALGSMLLAAVSGLLKDGLKGLKSNAKWVGISLVIYVITFAIFLFAQ</sequence>
<gene>
    <name evidence="2" type="ORF">PNBC_18320</name>
</gene>
<comment type="caution">
    <text evidence="2">The sequence shown here is derived from an EMBL/GenBank/DDBJ whole genome shotgun (WGS) entry which is preliminary data.</text>
</comment>
<keyword evidence="3" id="KW-1185">Reference proteome</keyword>
<dbReference type="AlphaFoldDB" id="A0A162L0M4"/>
<feature type="transmembrane region" description="Helical" evidence="1">
    <location>
        <begin position="36"/>
        <end position="57"/>
    </location>
</feature>
<keyword evidence="1" id="KW-0472">Membrane</keyword>
<organism evidence="2 3">
    <name type="scientific">Paenibacillus crassostreae</name>
    <dbReference type="NCBI Taxonomy" id="1763538"/>
    <lineage>
        <taxon>Bacteria</taxon>
        <taxon>Bacillati</taxon>
        <taxon>Bacillota</taxon>
        <taxon>Bacilli</taxon>
        <taxon>Bacillales</taxon>
        <taxon>Paenibacillaceae</taxon>
        <taxon>Paenibacillus</taxon>
    </lineage>
</organism>
<keyword evidence="1" id="KW-1133">Transmembrane helix</keyword>
<evidence type="ECO:0000256" key="1">
    <source>
        <dbReference type="SAM" id="Phobius"/>
    </source>
</evidence>